<dbReference type="RefSeq" id="WP_201661681.1">
    <property type="nucleotide sequence ID" value="NZ_CP068047.1"/>
</dbReference>
<keyword evidence="1" id="KW-0808">Transferase</keyword>
<dbReference type="Pfam" id="PF13302">
    <property type="entry name" value="Acetyltransf_3"/>
    <property type="match status" value="1"/>
</dbReference>
<keyword evidence="2" id="KW-0012">Acyltransferase</keyword>
<evidence type="ECO:0000256" key="2">
    <source>
        <dbReference type="ARBA" id="ARBA00023315"/>
    </source>
</evidence>
<organism evidence="5 6">
    <name type="scientific">Devosia oryziradicis</name>
    <dbReference type="NCBI Taxonomy" id="2801335"/>
    <lineage>
        <taxon>Bacteria</taxon>
        <taxon>Pseudomonadati</taxon>
        <taxon>Pseudomonadota</taxon>
        <taxon>Alphaproteobacteria</taxon>
        <taxon>Hyphomicrobiales</taxon>
        <taxon>Devosiaceae</taxon>
        <taxon>Devosia</taxon>
    </lineage>
</organism>
<dbReference type="Proteomes" id="UP000595460">
    <property type="component" value="Chromosome"/>
</dbReference>
<protein>
    <submittedName>
        <fullName evidence="5">GNAT family N-acetyltransferase</fullName>
    </submittedName>
</protein>
<name>A0ABX7C2F1_9HYPH</name>
<evidence type="ECO:0000259" key="4">
    <source>
        <dbReference type="PROSITE" id="PS51186"/>
    </source>
</evidence>
<dbReference type="InterPro" id="IPR000182">
    <property type="entry name" value="GNAT_dom"/>
</dbReference>
<sequence length="183" mass="19814">MTALVPDDDTMLKTVVYGLTLRALLPQDAASLHTVVQANRAHLTAHGDYLDLVRAPVDTLADELGAPGQHRFGIFLSGQLIGRADLNPVAPPRYGLGYWLAQQATGSGYATHVLAALLRFAREDLHASEVYAGVTGGNVRSERLLQRLGFAQVAVFDTYTRFRLKLDKSAPGYTVLSQPPSTK</sequence>
<proteinExistence type="inferred from homology"/>
<dbReference type="InterPro" id="IPR016181">
    <property type="entry name" value="Acyl_CoA_acyltransferase"/>
</dbReference>
<dbReference type="PROSITE" id="PS51186">
    <property type="entry name" value="GNAT"/>
    <property type="match status" value="1"/>
</dbReference>
<evidence type="ECO:0000313" key="5">
    <source>
        <dbReference type="EMBL" id="QQR37434.1"/>
    </source>
</evidence>
<dbReference type="PANTHER" id="PTHR43792:SF8">
    <property type="entry name" value="[RIBOSOMAL PROTEIN US5]-ALANINE N-ACETYLTRANSFERASE"/>
    <property type="match status" value="1"/>
</dbReference>
<feature type="domain" description="N-acetyltransferase" evidence="4">
    <location>
        <begin position="19"/>
        <end position="171"/>
    </location>
</feature>
<keyword evidence="6" id="KW-1185">Reference proteome</keyword>
<gene>
    <name evidence="5" type="ORF">JI749_07440</name>
</gene>
<dbReference type="Gene3D" id="3.40.630.30">
    <property type="match status" value="1"/>
</dbReference>
<evidence type="ECO:0000256" key="3">
    <source>
        <dbReference type="ARBA" id="ARBA00038502"/>
    </source>
</evidence>
<reference evidence="5 6" key="1">
    <citation type="submission" date="2021-01" db="EMBL/GenBank/DDBJ databases">
        <title>Genome seq and assembly of Devosia sp. G19.</title>
        <authorList>
            <person name="Chhetri G."/>
        </authorList>
    </citation>
    <scope>NUCLEOTIDE SEQUENCE [LARGE SCALE GENOMIC DNA]</scope>
    <source>
        <strain evidence="5 6">G19</strain>
    </source>
</reference>
<dbReference type="InterPro" id="IPR051531">
    <property type="entry name" value="N-acetyltransferase"/>
</dbReference>
<evidence type="ECO:0000256" key="1">
    <source>
        <dbReference type="ARBA" id="ARBA00022679"/>
    </source>
</evidence>
<comment type="similarity">
    <text evidence="3">Belongs to the acetyltransferase family. RimJ subfamily.</text>
</comment>
<dbReference type="EMBL" id="CP068047">
    <property type="protein sequence ID" value="QQR37434.1"/>
    <property type="molecule type" value="Genomic_DNA"/>
</dbReference>
<dbReference type="PANTHER" id="PTHR43792">
    <property type="entry name" value="GNAT FAMILY, PUTATIVE (AFU_ORTHOLOGUE AFUA_3G00765)-RELATED-RELATED"/>
    <property type="match status" value="1"/>
</dbReference>
<evidence type="ECO:0000313" key="6">
    <source>
        <dbReference type="Proteomes" id="UP000595460"/>
    </source>
</evidence>
<accession>A0ABX7C2F1</accession>
<dbReference type="SUPFAM" id="SSF55729">
    <property type="entry name" value="Acyl-CoA N-acyltransferases (Nat)"/>
    <property type="match status" value="1"/>
</dbReference>